<dbReference type="CDD" id="cd03424">
    <property type="entry name" value="NUDIX_ADPRase_Nudt5_UGPPase_Nudt14"/>
    <property type="match status" value="1"/>
</dbReference>
<dbReference type="PANTHER" id="PTHR11839">
    <property type="entry name" value="UDP/ADP-SUGAR PYROPHOSPHATASE"/>
    <property type="match status" value="1"/>
</dbReference>
<evidence type="ECO:0000259" key="9">
    <source>
        <dbReference type="PROSITE" id="PS51462"/>
    </source>
</evidence>
<dbReference type="PROSITE" id="PS51462">
    <property type="entry name" value="NUDIX"/>
    <property type="match status" value="1"/>
</dbReference>
<comment type="caution">
    <text evidence="10">The sequence shown here is derived from an EMBL/GenBank/DDBJ whole genome shotgun (WGS) entry which is preliminary data.</text>
</comment>
<dbReference type="Pfam" id="PF00293">
    <property type="entry name" value="NUDIX"/>
    <property type="match status" value="1"/>
</dbReference>
<evidence type="ECO:0000256" key="4">
    <source>
        <dbReference type="ARBA" id="ARBA00016377"/>
    </source>
</evidence>
<gene>
    <name evidence="10" type="ORF">DKG74_08990</name>
</gene>
<evidence type="ECO:0000256" key="6">
    <source>
        <dbReference type="ARBA" id="ARBA00032162"/>
    </source>
</evidence>
<evidence type="ECO:0000256" key="7">
    <source>
        <dbReference type="ARBA" id="ARBA00032272"/>
    </source>
</evidence>
<comment type="cofactor">
    <cofactor evidence="2">
        <name>Mg(2+)</name>
        <dbReference type="ChEBI" id="CHEBI:18420"/>
    </cofactor>
</comment>
<comment type="catalytic activity">
    <reaction evidence="1">
        <text>GDP-alpha-D-mannose + H2O = alpha-D-mannose 1-phosphate + GMP + 2 H(+)</text>
        <dbReference type="Rhea" id="RHEA:27978"/>
        <dbReference type="ChEBI" id="CHEBI:15377"/>
        <dbReference type="ChEBI" id="CHEBI:15378"/>
        <dbReference type="ChEBI" id="CHEBI:57527"/>
        <dbReference type="ChEBI" id="CHEBI:58115"/>
        <dbReference type="ChEBI" id="CHEBI:58409"/>
    </reaction>
</comment>
<evidence type="ECO:0000256" key="2">
    <source>
        <dbReference type="ARBA" id="ARBA00001946"/>
    </source>
</evidence>
<dbReference type="Proteomes" id="UP000245461">
    <property type="component" value="Unassembled WGS sequence"/>
</dbReference>
<dbReference type="InterPro" id="IPR020476">
    <property type="entry name" value="Nudix_hydrolase"/>
</dbReference>
<dbReference type="GO" id="GO:0006753">
    <property type="term" value="P:nucleoside phosphate metabolic process"/>
    <property type="evidence" value="ECO:0007669"/>
    <property type="project" value="TreeGrafter"/>
</dbReference>
<dbReference type="SUPFAM" id="SSF55811">
    <property type="entry name" value="Nudix"/>
    <property type="match status" value="1"/>
</dbReference>
<dbReference type="GO" id="GO:0019693">
    <property type="term" value="P:ribose phosphate metabolic process"/>
    <property type="evidence" value="ECO:0007669"/>
    <property type="project" value="TreeGrafter"/>
</dbReference>
<evidence type="ECO:0000313" key="10">
    <source>
        <dbReference type="EMBL" id="PWR24242.1"/>
    </source>
</evidence>
<dbReference type="InterPro" id="IPR015797">
    <property type="entry name" value="NUDIX_hydrolase-like_dom_sf"/>
</dbReference>
<dbReference type="AlphaFoldDB" id="A0A317EC89"/>
<evidence type="ECO:0000256" key="1">
    <source>
        <dbReference type="ARBA" id="ARBA00000847"/>
    </source>
</evidence>
<sequence length="178" mass="19539">MTPWKRLARRTVYERRPWLAVHVDRLELPGGRIVEEFHQVEVAPYVIVLAETPAGELVMMEQYRHGVGGLCLSLPGGMIDPGEEPEVAARRELLEETGYRAEHFRLVQTYVAMANMGGCTAHLFHAANAVPVTAPDSGDLEEAELLTLSRGDVRAAIQAGRLPIANILMAAGLWLAGF</sequence>
<evidence type="ECO:0000313" key="11">
    <source>
        <dbReference type="Proteomes" id="UP000245461"/>
    </source>
</evidence>
<comment type="similarity">
    <text evidence="3">Belongs to the Nudix hydrolase family. NudK subfamily.</text>
</comment>
<dbReference type="PROSITE" id="PS00893">
    <property type="entry name" value="NUDIX_BOX"/>
    <property type="match status" value="1"/>
</dbReference>
<organism evidence="10 11">
    <name type="scientific">Zavarzinia aquatilis</name>
    <dbReference type="NCBI Taxonomy" id="2211142"/>
    <lineage>
        <taxon>Bacteria</taxon>
        <taxon>Pseudomonadati</taxon>
        <taxon>Pseudomonadota</taxon>
        <taxon>Alphaproteobacteria</taxon>
        <taxon>Rhodospirillales</taxon>
        <taxon>Zavarziniaceae</taxon>
        <taxon>Zavarzinia</taxon>
    </lineage>
</organism>
<evidence type="ECO:0000256" key="8">
    <source>
        <dbReference type="RuleBase" id="RU003476"/>
    </source>
</evidence>
<keyword evidence="11" id="KW-1185">Reference proteome</keyword>
<evidence type="ECO:0000256" key="3">
    <source>
        <dbReference type="ARBA" id="ARBA00007275"/>
    </source>
</evidence>
<dbReference type="Gene3D" id="3.90.79.10">
    <property type="entry name" value="Nucleoside Triphosphate Pyrophosphohydrolase"/>
    <property type="match status" value="1"/>
</dbReference>
<dbReference type="PANTHER" id="PTHR11839:SF18">
    <property type="entry name" value="NUDIX HYDROLASE DOMAIN-CONTAINING PROTEIN"/>
    <property type="match status" value="1"/>
</dbReference>
<keyword evidence="5 8" id="KW-0378">Hydrolase</keyword>
<dbReference type="InterPro" id="IPR000086">
    <property type="entry name" value="NUDIX_hydrolase_dom"/>
</dbReference>
<dbReference type="EMBL" id="QGLE01000004">
    <property type="protein sequence ID" value="PWR24242.1"/>
    <property type="molecule type" value="Genomic_DNA"/>
</dbReference>
<protein>
    <recommendedName>
        <fullName evidence="4">GDP-mannose pyrophosphatase</fullName>
    </recommendedName>
    <alternativeName>
        <fullName evidence="6">GDP-mannose hydrolase</fullName>
    </alternativeName>
    <alternativeName>
        <fullName evidence="7">GDPMK</fullName>
    </alternativeName>
</protein>
<dbReference type="GO" id="GO:0016462">
    <property type="term" value="F:pyrophosphatase activity"/>
    <property type="evidence" value="ECO:0007669"/>
    <property type="project" value="UniProtKB-ARBA"/>
</dbReference>
<dbReference type="OrthoDB" id="9806150at2"/>
<name>A0A317EC89_9PROT</name>
<dbReference type="InterPro" id="IPR020084">
    <property type="entry name" value="NUDIX_hydrolase_CS"/>
</dbReference>
<dbReference type="PRINTS" id="PR00502">
    <property type="entry name" value="NUDIXFAMILY"/>
</dbReference>
<feature type="domain" description="Nudix hydrolase" evidence="9">
    <location>
        <begin position="40"/>
        <end position="170"/>
    </location>
</feature>
<evidence type="ECO:0000256" key="5">
    <source>
        <dbReference type="ARBA" id="ARBA00022801"/>
    </source>
</evidence>
<reference evidence="10 11" key="1">
    <citation type="submission" date="2018-05" db="EMBL/GenBank/DDBJ databases">
        <title>Zavarzinia sp. HR-AS.</title>
        <authorList>
            <person name="Lee Y."/>
            <person name="Jeon C.O."/>
        </authorList>
    </citation>
    <scope>NUCLEOTIDE SEQUENCE [LARGE SCALE GENOMIC DNA]</scope>
    <source>
        <strain evidence="10 11">HR-AS</strain>
    </source>
</reference>
<proteinExistence type="inferred from homology"/>
<accession>A0A317EC89</accession>
<dbReference type="RefSeq" id="WP_109904876.1">
    <property type="nucleotide sequence ID" value="NZ_QGLE01000004.1"/>
</dbReference>